<organism evidence="2 3">
    <name type="scientific">Shouchella xiaoxiensis</name>
    <dbReference type="NCBI Taxonomy" id="766895"/>
    <lineage>
        <taxon>Bacteria</taxon>
        <taxon>Bacillati</taxon>
        <taxon>Bacillota</taxon>
        <taxon>Bacilli</taxon>
        <taxon>Bacillales</taxon>
        <taxon>Bacillaceae</taxon>
        <taxon>Shouchella</taxon>
    </lineage>
</organism>
<sequence length="108" mass="12708">MNPRYQPVKSKYERFKTFVIHTINLLYLLMILVIGVSQWIDYMGTCSISLVILYPLLMVALLFLWAVNYYYQWFTRSGSLIVVGTCLFIFPFTWTTAVFSASLYRSFC</sequence>
<feature type="transmembrane region" description="Helical" evidence="1">
    <location>
        <begin position="18"/>
        <end position="40"/>
    </location>
</feature>
<dbReference type="RefSeq" id="WP_204466514.1">
    <property type="nucleotide sequence ID" value="NZ_JAFBCV010000007.1"/>
</dbReference>
<accession>A0ABS2SUM6</accession>
<dbReference type="EMBL" id="JAFBCV010000007">
    <property type="protein sequence ID" value="MBM7839211.1"/>
    <property type="molecule type" value="Genomic_DNA"/>
</dbReference>
<keyword evidence="1" id="KW-0472">Membrane</keyword>
<gene>
    <name evidence="2" type="ORF">JOC54_002482</name>
</gene>
<comment type="caution">
    <text evidence="2">The sequence shown here is derived from an EMBL/GenBank/DDBJ whole genome shotgun (WGS) entry which is preliminary data.</text>
</comment>
<evidence type="ECO:0000256" key="1">
    <source>
        <dbReference type="SAM" id="Phobius"/>
    </source>
</evidence>
<feature type="transmembrane region" description="Helical" evidence="1">
    <location>
        <begin position="80"/>
        <end position="104"/>
    </location>
</feature>
<evidence type="ECO:0000313" key="3">
    <source>
        <dbReference type="Proteomes" id="UP001179280"/>
    </source>
</evidence>
<proteinExistence type="predicted"/>
<reference evidence="2" key="1">
    <citation type="submission" date="2021-01" db="EMBL/GenBank/DDBJ databases">
        <title>Genomic Encyclopedia of Type Strains, Phase IV (KMG-IV): sequencing the most valuable type-strain genomes for metagenomic binning, comparative biology and taxonomic classification.</title>
        <authorList>
            <person name="Goeker M."/>
        </authorList>
    </citation>
    <scope>NUCLEOTIDE SEQUENCE</scope>
    <source>
        <strain evidence="2">DSM 21943</strain>
    </source>
</reference>
<keyword evidence="1" id="KW-0812">Transmembrane</keyword>
<evidence type="ECO:0000313" key="2">
    <source>
        <dbReference type="EMBL" id="MBM7839211.1"/>
    </source>
</evidence>
<keyword evidence="3" id="KW-1185">Reference proteome</keyword>
<dbReference type="Proteomes" id="UP001179280">
    <property type="component" value="Unassembled WGS sequence"/>
</dbReference>
<name>A0ABS2SUM6_9BACI</name>
<keyword evidence="1" id="KW-1133">Transmembrane helix</keyword>
<protein>
    <submittedName>
        <fullName evidence="2">Uncharacterized membrane protein (DUF485 family)</fullName>
    </submittedName>
</protein>
<feature type="transmembrane region" description="Helical" evidence="1">
    <location>
        <begin position="52"/>
        <end position="71"/>
    </location>
</feature>